<feature type="compositionally biased region" description="Low complexity" evidence="3">
    <location>
        <begin position="474"/>
        <end position="486"/>
    </location>
</feature>
<evidence type="ECO:0000256" key="2">
    <source>
        <dbReference type="SAM" id="Coils"/>
    </source>
</evidence>
<reference evidence="6" key="1">
    <citation type="submission" date="2020-12" db="UniProtKB">
        <authorList>
            <consortium name="WormBaseParasite"/>
        </authorList>
    </citation>
    <scope>IDENTIFICATION</scope>
    <source>
        <strain evidence="6">MHco3</strain>
    </source>
</reference>
<dbReference type="Pfam" id="PF03564">
    <property type="entry name" value="DUF1759"/>
    <property type="match status" value="1"/>
</dbReference>
<evidence type="ECO:0000256" key="3">
    <source>
        <dbReference type="SAM" id="MobiDB-lite"/>
    </source>
</evidence>
<dbReference type="InterPro" id="IPR005312">
    <property type="entry name" value="DUF1759"/>
</dbReference>
<dbReference type="Gene3D" id="2.40.70.10">
    <property type="entry name" value="Acid Proteases"/>
    <property type="match status" value="1"/>
</dbReference>
<keyword evidence="5" id="KW-1185">Reference proteome</keyword>
<keyword evidence="2" id="KW-0175">Coiled coil</keyword>
<dbReference type="PANTHER" id="PTHR47331">
    <property type="entry name" value="PHD-TYPE DOMAIN-CONTAINING PROTEIN"/>
    <property type="match status" value="1"/>
</dbReference>
<dbReference type="OrthoDB" id="5863857at2759"/>
<feature type="compositionally biased region" description="Polar residues" evidence="3">
    <location>
        <begin position="136"/>
        <end position="170"/>
    </location>
</feature>
<name>A0A7I4YGX3_HAECO</name>
<dbReference type="GO" id="GO:0004190">
    <property type="term" value="F:aspartic-type endopeptidase activity"/>
    <property type="evidence" value="ECO:0007669"/>
    <property type="project" value="InterPro"/>
</dbReference>
<organism evidence="5 6">
    <name type="scientific">Haemonchus contortus</name>
    <name type="common">Barber pole worm</name>
    <dbReference type="NCBI Taxonomy" id="6289"/>
    <lineage>
        <taxon>Eukaryota</taxon>
        <taxon>Metazoa</taxon>
        <taxon>Ecdysozoa</taxon>
        <taxon>Nematoda</taxon>
        <taxon>Chromadorea</taxon>
        <taxon>Rhabditida</taxon>
        <taxon>Rhabditina</taxon>
        <taxon>Rhabditomorpha</taxon>
        <taxon>Strongyloidea</taxon>
        <taxon>Trichostrongylidae</taxon>
        <taxon>Haemonchus</taxon>
    </lineage>
</organism>
<dbReference type="GO" id="GO:0006508">
    <property type="term" value="P:proteolysis"/>
    <property type="evidence" value="ECO:0007669"/>
    <property type="project" value="InterPro"/>
</dbReference>
<feature type="coiled-coil region" evidence="2">
    <location>
        <begin position="55"/>
        <end position="131"/>
    </location>
</feature>
<proteinExistence type="predicted"/>
<dbReference type="PROSITE" id="PS50175">
    <property type="entry name" value="ASP_PROT_RETROV"/>
    <property type="match status" value="1"/>
</dbReference>
<sequence>MALYFYKKPIIASATALATLLQKYQCYGANLEYPENEEELYEKALANVTLLSSAISRIRTAVETIQERVDKIENHYANAKKTDQKELIIEVQEIERESQYPQHLASAEAFIHILEAQLTEAKVNLAKAQRKLKLPTANNDSEGSSTHNSNQTNWSQGNSEEPNSESTSRMRSIKPPNISLPKFYGSEEEFPEYWAVYDSLIHSSNDLSTIEKIVLLKDSLRGKAERAIKGIQPIAKNYEWIVQTLKDKFGNRPVNRSKIIQKLFDLKAAAHNAKSCDDCLDSIKALVNQMVSTDYDIRATSEPMWTETIIKKFPYTIIKDVLAKYQDDKNITIGNLITLLERKISSKLFVETHWGSESEQTREIRYTNEPRTQNQRFTQTCVFCGRNNHHSALCKTVTDIQRKRSIAKENRLCWICFNGDHSSNQCNKPNCSCCGQKHHHSICLASRPFGTNVRAPPASLWPARNEANQQNYGSRPQQSDSRPSSRYCNDDRRTQQTNTQVIQIEQDYDRSKIDTSKNEQLILMTAEGNLWNNKNKRFEKVLFFFDTGAHKTMIEEKLANDFGLPKLFTETCTMSGIGGHVERFDSTTVPLRVRSAYGKELCFNVQTKPIVTKGFPSVRLTEEDANFLEHNQICVANSNLQGERHVPKILVGLDRYHDLVVEDGVPQRTPSGLRIAKTVFGPAIYGRGRLDIPAEHQSFSFGLMAIHEGSEDRMSEKPFKLEGLRASSDGCAIDNKVQQHFESNPEPISSGIGYVKAPFPLQCNISKLEDEAASTQIRLKDAHKELCRPLCVKDTTKLIMRSNILEYRFNRLPFSIIASPSLPTILRLAFSCLEGTESSAETSRNLYIGSILLQAQTDSKILQKYRESKSLFSKICTNIRHYVSSSNIVIMVTPKNNRTPFSKMKLLGAHYDKKNDRVTLKTKFKMKMTLTKRDIVSQTDSEYDPLSVVNSLLIGLESLIREIFITHSRRDDRVSMELHKKWSTSWVTNNAMITIHRVLSGENKLLKGVCLWLFSCPSNEAVAACSYTVSQDKTPSLLVTGETKLSPKKAPRTIPKLELVELVIALRLGSSMLWGDKYLIKALAIVSDSGARKKHAGGVARPLWSLPQASSCRRRRLWHTGFDVWETKQRATVRQSRNRTSNNYDDNYGQRRTLQNSIAFLYM</sequence>
<evidence type="ECO:0000256" key="1">
    <source>
        <dbReference type="ARBA" id="ARBA00022801"/>
    </source>
</evidence>
<dbReference type="InterPro" id="IPR001995">
    <property type="entry name" value="Peptidase_A2_cat"/>
</dbReference>
<evidence type="ECO:0000259" key="4">
    <source>
        <dbReference type="PROSITE" id="PS50175"/>
    </source>
</evidence>
<accession>A0A7I4YGX3</accession>
<evidence type="ECO:0000313" key="6">
    <source>
        <dbReference type="WBParaSite" id="HCON_00099216-00001"/>
    </source>
</evidence>
<feature type="region of interest" description="Disordered" evidence="3">
    <location>
        <begin position="468"/>
        <end position="498"/>
    </location>
</feature>
<protein>
    <submittedName>
        <fullName evidence="6">Peptidase A2 domain-containing protein</fullName>
    </submittedName>
</protein>
<evidence type="ECO:0000313" key="5">
    <source>
        <dbReference type="Proteomes" id="UP000025227"/>
    </source>
</evidence>
<feature type="domain" description="Peptidase A2" evidence="4">
    <location>
        <begin position="541"/>
        <end position="625"/>
    </location>
</feature>
<keyword evidence="1" id="KW-0378">Hydrolase</keyword>
<dbReference type="WBParaSite" id="HCON_00099216-00001">
    <property type="protein sequence ID" value="HCON_00099216-00001"/>
    <property type="gene ID" value="HCON_00099216"/>
</dbReference>
<feature type="region of interest" description="Disordered" evidence="3">
    <location>
        <begin position="135"/>
        <end position="173"/>
    </location>
</feature>
<dbReference type="Proteomes" id="UP000025227">
    <property type="component" value="Unplaced"/>
</dbReference>
<dbReference type="InterPro" id="IPR021109">
    <property type="entry name" value="Peptidase_aspartic_dom_sf"/>
</dbReference>
<dbReference type="Pfam" id="PF05380">
    <property type="entry name" value="Peptidase_A17"/>
    <property type="match status" value="1"/>
</dbReference>
<dbReference type="AlphaFoldDB" id="A0A7I4YGX3"/>
<dbReference type="InterPro" id="IPR008042">
    <property type="entry name" value="Retrotrans_Pao"/>
</dbReference>